<proteinExistence type="predicted"/>
<accession>A0A2U8FBU2</accession>
<evidence type="ECO:0000313" key="1">
    <source>
        <dbReference type="EMBL" id="AWI33720.1"/>
    </source>
</evidence>
<dbReference type="EMBL" id="CP021886">
    <property type="protein sequence ID" value="AWI33720.1"/>
    <property type="molecule type" value="Genomic_DNA"/>
</dbReference>
<dbReference type="RefSeq" id="WP_108910604.1">
    <property type="nucleotide sequence ID" value="NZ_CP021886.1"/>
</dbReference>
<name>A0A2U8FBU2_9HELI</name>
<dbReference type="AlphaFoldDB" id="A0A2U8FBU2"/>
<dbReference type="KEGG" id="had:CDV25_02305"/>
<gene>
    <name evidence="1" type="ORF">CDV25_02305</name>
</gene>
<organism evidence="1 2">
    <name type="scientific">Helicobacter apodemus</name>
    <dbReference type="NCBI Taxonomy" id="135569"/>
    <lineage>
        <taxon>Bacteria</taxon>
        <taxon>Pseudomonadati</taxon>
        <taxon>Campylobacterota</taxon>
        <taxon>Epsilonproteobacteria</taxon>
        <taxon>Campylobacterales</taxon>
        <taxon>Helicobacteraceae</taxon>
        <taxon>Helicobacter</taxon>
    </lineage>
</organism>
<sequence length="70" mass="7967">MQSNVFAKEVKEKALIEVSLEQRIREDLGQKTMSVTFIKNGEQMVCEMTADDIVNALKDESCKNIQLSLF</sequence>
<protein>
    <submittedName>
        <fullName evidence="1">Uncharacterized protein</fullName>
    </submittedName>
</protein>
<evidence type="ECO:0000313" key="2">
    <source>
        <dbReference type="Proteomes" id="UP000244890"/>
    </source>
</evidence>
<dbReference type="Proteomes" id="UP000244890">
    <property type="component" value="Chromosome"/>
</dbReference>
<reference evidence="1 2" key="1">
    <citation type="submission" date="2017-06" db="EMBL/GenBank/DDBJ databases">
        <title>Complete genome of Helicobacter apodemus.</title>
        <authorList>
            <person name="Cho S."/>
        </authorList>
    </citation>
    <scope>NUCLEOTIDE SEQUENCE [LARGE SCALE GENOMIC DNA]</scope>
    <source>
        <strain evidence="2">SNUVETPUB-15-01</strain>
    </source>
</reference>